<proteinExistence type="predicted"/>
<evidence type="ECO:0000313" key="2">
    <source>
        <dbReference type="Proteomes" id="UP000236173"/>
    </source>
</evidence>
<comment type="caution">
    <text evidence="1">The sequence shown here is derived from an EMBL/GenBank/DDBJ whole genome shotgun (WGS) entry which is preliminary data.</text>
</comment>
<dbReference type="PANTHER" id="PTHR47197:SF3">
    <property type="entry name" value="DIHYDRO-HEME D1 DEHYDROGENASE"/>
    <property type="match status" value="1"/>
</dbReference>
<gene>
    <name evidence="1" type="ORF">HRbin17_01664</name>
</gene>
<dbReference type="InterPro" id="IPR051200">
    <property type="entry name" value="Host-pathogen_enzymatic-act"/>
</dbReference>
<dbReference type="Proteomes" id="UP000236173">
    <property type="component" value="Unassembled WGS sequence"/>
</dbReference>
<dbReference type="InterPro" id="IPR011045">
    <property type="entry name" value="N2O_reductase_N"/>
</dbReference>
<dbReference type="SUPFAM" id="SSF50974">
    <property type="entry name" value="Nitrous oxide reductase, N-terminal domain"/>
    <property type="match status" value="1"/>
</dbReference>
<dbReference type="InterPro" id="IPR011964">
    <property type="entry name" value="YVTN_b-propeller_repeat"/>
</dbReference>
<organism evidence="1 2">
    <name type="scientific">Candidatus Fervidibacter japonicus</name>
    <dbReference type="NCBI Taxonomy" id="2035412"/>
    <lineage>
        <taxon>Bacteria</taxon>
        <taxon>Candidatus Fervidibacterota</taxon>
        <taxon>Candidatus Fervidibacter</taxon>
    </lineage>
</organism>
<dbReference type="PANTHER" id="PTHR47197">
    <property type="entry name" value="PROTEIN NIRF"/>
    <property type="match status" value="1"/>
</dbReference>
<sequence>MQKEQKFVVPESGKVAVWEAEKALMLGWQVIPHDGASGGAFVEPTADQPKPVLKFRFKVDKPTTIKVFPLWWRHGEQKTAVRFPSQVPYLRIQQMFEMAYPDPKSVTRLPFAIPARFGPDALDGDGERLFFTAPEVGRIGIVDLSTERIIGSIEVGGYLTDLILDRNLHRLFVADGMNNRIVVLEAQQGTRVAEVPVPELPYSLALHNGHLFVACMMAKKVVVLETKTLRKVHEIALPLPPQHVEVRGGQLLVWLVPAAYDAKTLTETEPDRLSFYPQHVFPENAYEPPCVWQTLRALQKGGVVRLFNRVSSFGSLWDGRFHVEPQVAVVRAGNKPTQLRIQWTLNPSQPREEVLDIAALVGEVNDQEALPDRYCVADGKFFFTLPSLGKVVCQPLEPDAKPILLDIGGHLTDMTAFSDGFWVGYRGFGAMSGKPLDKGEPFGVPMGKYVDVCLSFFPSPDIGRVYSPDSNHYPAKVYIADSQNNRIIVVNPQTLQVVKNIPVGEMPIALNLFGLDLFATCRKGQEVLVVDVRSDEIVRRCKLPAEPIYADVAKFQPSYTATEFRPPAEIDDAPIWYVAHFHPLAFRLSDFQQTQTDELTLVDAILYRSRQRFVWTDAQGREHQAFADNMHTIRFDSERWLDVSEVTDPKRQTEPAQLRSGDVPGTITIAVDGGVEHDWMRNIWMTPNERRFLINPPQHLWQQGIEPFSEFAKVFHEWNAPAFMVGAGEHVLTVTAHSPYACLDGLLVWRTLERTVQAQLFGATDDAVNDTLLPASVFASDEPVQFRLRLYAQTVQRLRCQWQVLHPVDGMVASGKLTLDVPVGKQREVLITPPLHRTGLFTLRVQLQSDEGTLLLERVFLRLPKLTHPRLLCRPEALPIIHRRIAQHRELFRRWRSWLEQHIDDADFLPKDWTSTGQNLGVELAKWRAIACLFVEWAMPRADGQRPLLQKLLPMLKGRASVSGWSSFQADFQFGGALAVLYDFAIAIDKTFATTAKAQLQPSLFLERALPETLMLMDEPLTPTMRMVLSRHAIMLDNYLRYFAAHQGQTGGMLWQGLGSHCQCALHSIARSLLFWGNFLDDLSFLRDVFGKLYTHLNYALPKFDHDGFLAKGGLGGDHPGTPGIDPKIGTLPMRWLLAHLTGKPMERALHDLQPLIQQLERGTEAEAMRLLSEGANFVAPLLLALGIYETQNSTLQWSELPTSLCFEGEGVVCLKSDWSPTMTDICFVSGVRDVAYRTQPNHLQIFKAGRVLFGTPVHIVDHGTPTPSWANAVVIGEGLPKEWAVAMGYARMDERRIVNRFAPEALSYALRDFRRTGIEPESYRGWFAGGHAGPGIYDLTLHSHTRHPFISQGAIVAFATHTDFDYVAGDATNVWRVEEVREVYRQVVFIRPDILIVFDRIKLRQLRPTQWLASTAPEVRIDGRKFLIVNRDAFLQGIVLLPEQASIEALGVQTFAGGRKQNRLRITPNAPSLSVNYLVVLQTGIRETTPLDAELVTEGEMIGAKVRINGQTVTTLFRLDGAVGGEVRFERKGQEQRYCLPNDGLCE</sequence>
<evidence type="ECO:0000313" key="1">
    <source>
        <dbReference type="EMBL" id="GBC99143.1"/>
    </source>
</evidence>
<dbReference type="InterPro" id="IPR015943">
    <property type="entry name" value="WD40/YVTN_repeat-like_dom_sf"/>
</dbReference>
<dbReference type="EMBL" id="BEHT01000021">
    <property type="protein sequence ID" value="GBC99143.1"/>
    <property type="molecule type" value="Genomic_DNA"/>
</dbReference>
<dbReference type="Gene3D" id="2.130.10.10">
    <property type="entry name" value="YVTN repeat-like/Quinoprotein amine dehydrogenase"/>
    <property type="match status" value="2"/>
</dbReference>
<name>A0A2H5XD79_9BACT</name>
<dbReference type="Gene3D" id="2.70.98.70">
    <property type="match status" value="1"/>
</dbReference>
<reference evidence="2" key="1">
    <citation type="submission" date="2017-09" db="EMBL/GenBank/DDBJ databases">
        <title>Metaegenomics of thermophilic ammonia-oxidizing enrichment culture.</title>
        <authorList>
            <person name="Kato S."/>
            <person name="Suzuki K."/>
        </authorList>
    </citation>
    <scope>NUCLEOTIDE SEQUENCE [LARGE SCALE GENOMIC DNA]</scope>
</reference>
<dbReference type="NCBIfam" id="TIGR02276">
    <property type="entry name" value="beta_rpt_yvtn"/>
    <property type="match status" value="1"/>
</dbReference>
<accession>A0A2H5XD79</accession>
<protein>
    <submittedName>
        <fullName evidence="1">Uncharacterized protein</fullName>
    </submittedName>
</protein>